<comment type="caution">
    <text evidence="2">The sequence shown here is derived from an EMBL/GenBank/DDBJ whole genome shotgun (WGS) entry which is preliminary data.</text>
</comment>
<dbReference type="EMBL" id="DVIR01000072">
    <property type="protein sequence ID" value="HIS25281.1"/>
    <property type="molecule type" value="Genomic_DNA"/>
</dbReference>
<gene>
    <name evidence="2" type="ORF">IAD01_07785</name>
</gene>
<protein>
    <submittedName>
        <fullName evidence="2">DUF4097 family beta strand repeat protein</fullName>
    </submittedName>
</protein>
<dbReference type="Proteomes" id="UP000823982">
    <property type="component" value="Unassembled WGS sequence"/>
</dbReference>
<evidence type="ECO:0000313" key="3">
    <source>
        <dbReference type="Proteomes" id="UP000823982"/>
    </source>
</evidence>
<dbReference type="AlphaFoldDB" id="A0A9D1EPK7"/>
<dbReference type="InterPro" id="IPR025164">
    <property type="entry name" value="Toastrack_DUF4097"/>
</dbReference>
<evidence type="ECO:0000259" key="1">
    <source>
        <dbReference type="Pfam" id="PF13349"/>
    </source>
</evidence>
<dbReference type="Pfam" id="PF13349">
    <property type="entry name" value="DUF4097"/>
    <property type="match status" value="1"/>
</dbReference>
<sequence length="304" mass="31582">MKKSALVRIVIWSAVALLLAAVMVAVLAGGSMQGFSINLGLFGYSYANADEYRVGDFSVDASTIRNIDVDWLAGSVTIQTYDGNEIKVSEDSGLDDAEMLRYRISGDELSIKFCKSGRVRAKSGKDLVLLVPKNANLHDVDVSLVASDLEVSGGLSVDNFSAESVSGNIDISGMASDEIDLETILGHIAVSDSVADEVKISSTSGRVEFCGEANEVSADTVSGAISIDAVNAPSEIKIDTVSGNTEITLPAGTGARIERDTLSGKFSAFGQDVSGNGGTFGNSSGSITTIDADTVSGNVTVDEK</sequence>
<reference evidence="2" key="1">
    <citation type="submission" date="2020-10" db="EMBL/GenBank/DDBJ databases">
        <authorList>
            <person name="Gilroy R."/>
        </authorList>
    </citation>
    <scope>NUCLEOTIDE SEQUENCE</scope>
    <source>
        <strain evidence="2">CHK157-1446</strain>
    </source>
</reference>
<reference evidence="2" key="2">
    <citation type="journal article" date="2021" name="PeerJ">
        <title>Extensive microbial diversity within the chicken gut microbiome revealed by metagenomics and culture.</title>
        <authorList>
            <person name="Gilroy R."/>
            <person name="Ravi A."/>
            <person name="Getino M."/>
            <person name="Pursley I."/>
            <person name="Horton D.L."/>
            <person name="Alikhan N.F."/>
            <person name="Baker D."/>
            <person name="Gharbi K."/>
            <person name="Hall N."/>
            <person name="Watson M."/>
            <person name="Adriaenssens E.M."/>
            <person name="Foster-Nyarko E."/>
            <person name="Jarju S."/>
            <person name="Secka A."/>
            <person name="Antonio M."/>
            <person name="Oren A."/>
            <person name="Chaudhuri R.R."/>
            <person name="La Ragione R."/>
            <person name="Hildebrand F."/>
            <person name="Pallen M.J."/>
        </authorList>
    </citation>
    <scope>NUCLEOTIDE SEQUENCE</scope>
    <source>
        <strain evidence="2">CHK157-1446</strain>
    </source>
</reference>
<proteinExistence type="predicted"/>
<feature type="domain" description="DUF4097" evidence="1">
    <location>
        <begin position="64"/>
        <end position="301"/>
    </location>
</feature>
<organism evidence="2 3">
    <name type="scientific">Candidatus Faeciplasma gallinarum</name>
    <dbReference type="NCBI Taxonomy" id="2840799"/>
    <lineage>
        <taxon>Bacteria</taxon>
        <taxon>Bacillati</taxon>
        <taxon>Bacillota</taxon>
        <taxon>Clostridia</taxon>
        <taxon>Eubacteriales</taxon>
        <taxon>Oscillospiraceae</taxon>
        <taxon>Oscillospiraceae incertae sedis</taxon>
        <taxon>Candidatus Faeciplasma</taxon>
    </lineage>
</organism>
<name>A0A9D1EPK7_9FIRM</name>
<accession>A0A9D1EPK7</accession>
<evidence type="ECO:0000313" key="2">
    <source>
        <dbReference type="EMBL" id="HIS25281.1"/>
    </source>
</evidence>